<feature type="region of interest" description="Disordered" evidence="1">
    <location>
        <begin position="1"/>
        <end position="47"/>
    </location>
</feature>
<evidence type="ECO:0000313" key="3">
    <source>
        <dbReference type="Proteomes" id="UP001164743"/>
    </source>
</evidence>
<sequence>MEVVEDGHGAKEKGSPGKLCSAGIKQSAKGGRVDGQMMPDQAGSPQIELGKLPMRQPVYHLYSHNPSPSAPLPHPTEILNGNLD</sequence>
<dbReference type="EMBL" id="CP110430">
    <property type="protein sequence ID" value="WAQ88745.1"/>
    <property type="molecule type" value="Genomic_DNA"/>
</dbReference>
<organism evidence="2 3">
    <name type="scientific">Puccinia triticina</name>
    <dbReference type="NCBI Taxonomy" id="208348"/>
    <lineage>
        <taxon>Eukaryota</taxon>
        <taxon>Fungi</taxon>
        <taxon>Dikarya</taxon>
        <taxon>Basidiomycota</taxon>
        <taxon>Pucciniomycotina</taxon>
        <taxon>Pucciniomycetes</taxon>
        <taxon>Pucciniales</taxon>
        <taxon>Pucciniaceae</taxon>
        <taxon>Puccinia</taxon>
    </lineage>
</organism>
<name>A0ABY7CY74_9BASI</name>
<evidence type="ECO:0000313" key="2">
    <source>
        <dbReference type="EMBL" id="WAQ88745.1"/>
    </source>
</evidence>
<dbReference type="RefSeq" id="XP_053024300.1">
    <property type="nucleotide sequence ID" value="XM_053160313.1"/>
</dbReference>
<dbReference type="Proteomes" id="UP001164743">
    <property type="component" value="Chromosome 10A"/>
</dbReference>
<feature type="compositionally biased region" description="Basic and acidic residues" evidence="1">
    <location>
        <begin position="1"/>
        <end position="15"/>
    </location>
</feature>
<protein>
    <submittedName>
        <fullName evidence="2">Uncharacterized protein</fullName>
    </submittedName>
</protein>
<accession>A0ABY7CY74</accession>
<reference evidence="2" key="1">
    <citation type="submission" date="2022-10" db="EMBL/GenBank/DDBJ databases">
        <title>Puccinia triticina Genome sequencing and assembly.</title>
        <authorList>
            <person name="Li C."/>
        </authorList>
    </citation>
    <scope>NUCLEOTIDE SEQUENCE</scope>
    <source>
        <strain evidence="2">Pt15</strain>
    </source>
</reference>
<feature type="region of interest" description="Disordered" evidence="1">
    <location>
        <begin position="63"/>
        <end position="84"/>
    </location>
</feature>
<evidence type="ECO:0000256" key="1">
    <source>
        <dbReference type="SAM" id="MobiDB-lite"/>
    </source>
</evidence>
<keyword evidence="3" id="KW-1185">Reference proteome</keyword>
<dbReference type="GeneID" id="77801208"/>
<proteinExistence type="predicted"/>
<gene>
    <name evidence="2" type="ORF">PtA15_10A164</name>
</gene>